<dbReference type="InterPro" id="IPR012296">
    <property type="entry name" value="Nuclease_put_TT1808"/>
</dbReference>
<sequence>MALHTKPDTESGYMTETDYLSSELNSEVKREYIDGRIYAMGGASNNHSRITGNVFGEFRNHLKGKPCEAFAADTKVKAGQNYFYPDVVVDCSQSSGDDYFSKAPVIIVEVLSKSTKKLDLTTKLIQYINLPSLQEYVLIEQESASVQILRRRNHWQSEYYFLGDIVTFDPIELKLSVAAIYDRVDNSDMNEFRQAQLEL</sequence>
<dbReference type="InterPro" id="IPR008538">
    <property type="entry name" value="Uma2"/>
</dbReference>
<dbReference type="OrthoDB" id="26750at2"/>
<evidence type="ECO:0000259" key="1">
    <source>
        <dbReference type="Pfam" id="PF05685"/>
    </source>
</evidence>
<evidence type="ECO:0000313" key="3">
    <source>
        <dbReference type="Proteomes" id="UP000195442"/>
    </source>
</evidence>
<dbReference type="Proteomes" id="UP000195442">
    <property type="component" value="Unassembled WGS sequence"/>
</dbReference>
<name>A0A1R4H238_9GAMM</name>
<accession>A0A1R4H238</accession>
<dbReference type="PANTHER" id="PTHR36558:SF1">
    <property type="entry name" value="RESTRICTION ENDONUCLEASE DOMAIN-CONTAINING PROTEIN-RELATED"/>
    <property type="match status" value="1"/>
</dbReference>
<reference evidence="3" key="1">
    <citation type="submission" date="2017-02" db="EMBL/GenBank/DDBJ databases">
        <authorList>
            <person name="Daims H."/>
        </authorList>
    </citation>
    <scope>NUCLEOTIDE SEQUENCE [LARGE SCALE GENOMIC DNA]</scope>
</reference>
<gene>
    <name evidence="2" type="ORF">CRENPOLYSF2_1560004</name>
</gene>
<organism evidence="2 3">
    <name type="scientific">Crenothrix polyspora</name>
    <dbReference type="NCBI Taxonomy" id="360316"/>
    <lineage>
        <taxon>Bacteria</taxon>
        <taxon>Pseudomonadati</taxon>
        <taxon>Pseudomonadota</taxon>
        <taxon>Gammaproteobacteria</taxon>
        <taxon>Methylococcales</taxon>
        <taxon>Crenotrichaceae</taxon>
        <taxon>Crenothrix</taxon>
    </lineage>
</organism>
<dbReference type="CDD" id="cd06260">
    <property type="entry name" value="DUF820-like"/>
    <property type="match status" value="1"/>
</dbReference>
<keyword evidence="3" id="KW-1185">Reference proteome</keyword>
<dbReference type="SUPFAM" id="SSF52980">
    <property type="entry name" value="Restriction endonuclease-like"/>
    <property type="match status" value="1"/>
</dbReference>
<dbReference type="RefSeq" id="WP_087146026.1">
    <property type="nucleotide sequence ID" value="NZ_FUKJ01000064.1"/>
</dbReference>
<dbReference type="InterPro" id="IPR011335">
    <property type="entry name" value="Restrct_endonuc-II-like"/>
</dbReference>
<dbReference type="AlphaFoldDB" id="A0A1R4H238"/>
<feature type="domain" description="Putative restriction endonuclease" evidence="1">
    <location>
        <begin position="18"/>
        <end position="166"/>
    </location>
</feature>
<dbReference type="Pfam" id="PF05685">
    <property type="entry name" value="Uma2"/>
    <property type="match status" value="1"/>
</dbReference>
<protein>
    <recommendedName>
        <fullName evidence="1">Putative restriction endonuclease domain-containing protein</fullName>
    </recommendedName>
</protein>
<dbReference type="EMBL" id="FUKJ01000064">
    <property type="protein sequence ID" value="SJM90265.1"/>
    <property type="molecule type" value="Genomic_DNA"/>
</dbReference>
<proteinExistence type="predicted"/>
<dbReference type="PANTHER" id="PTHR36558">
    <property type="entry name" value="GLR1098 PROTEIN"/>
    <property type="match status" value="1"/>
</dbReference>
<evidence type="ECO:0000313" key="2">
    <source>
        <dbReference type="EMBL" id="SJM90265.1"/>
    </source>
</evidence>
<dbReference type="Gene3D" id="3.90.1570.10">
    <property type="entry name" value="tt1808, chain A"/>
    <property type="match status" value="1"/>
</dbReference>